<dbReference type="Pfam" id="PF00356">
    <property type="entry name" value="LacI"/>
    <property type="match status" value="1"/>
</dbReference>
<evidence type="ECO:0000313" key="2">
    <source>
        <dbReference type="EMBL" id="MCI2285278.1"/>
    </source>
</evidence>
<gene>
    <name evidence="2" type="ORF">L3081_20210</name>
</gene>
<keyword evidence="3" id="KW-1185">Reference proteome</keyword>
<dbReference type="RefSeq" id="WP_242288093.1">
    <property type="nucleotide sequence ID" value="NZ_JAKKSL010000004.1"/>
</dbReference>
<protein>
    <submittedName>
        <fullName evidence="2">Substrate-binding domain-containing protein</fullName>
    </submittedName>
</protein>
<sequence>MSKMRRTTLQDIADIVGMTKMTVSRFLKDPNLVAESSRKDIQTAIDKLGYIPNKAPNILSKGRSHAIGVLFPSISNHVFDEVLRGIESVTEPAGYQIMIAHYAYSPELEEKRISSLLGYHIDGLILSESVHSPNTHRMIKSSGVTVTEIMDTCTPPIQQAVGFDNLAAAKQMTLNMLEKGYKNIAYIGAKGDIRDLLRRQGYEEAVLSYQLTPLIFRSPEFSSIRLGSEILDDILSMDPKVDGVICTNDDVAMGVLLSCKKKGINVPKPELGVTGMHGHDMGQLYSPALASVITPRFLIGQVAAEQLLARIDGLQNIETYIDLGFTLHDGESI</sequence>
<dbReference type="Pfam" id="PF00532">
    <property type="entry name" value="Peripla_BP_1"/>
    <property type="match status" value="1"/>
</dbReference>
<dbReference type="PROSITE" id="PS50932">
    <property type="entry name" value="HTH_LACI_2"/>
    <property type="match status" value="1"/>
</dbReference>
<comment type="caution">
    <text evidence="2">The sequence shown here is derived from an EMBL/GenBank/DDBJ whole genome shotgun (WGS) entry which is preliminary data.</text>
</comment>
<feature type="domain" description="HTH lacI-type" evidence="1">
    <location>
        <begin position="7"/>
        <end position="61"/>
    </location>
</feature>
<dbReference type="PANTHER" id="PTHR30146:SF2">
    <property type="entry name" value="HTH-TYPE TRANSCRIPTIONAL REGULATOR GNTR"/>
    <property type="match status" value="1"/>
</dbReference>
<dbReference type="SMART" id="SM00354">
    <property type="entry name" value="HTH_LACI"/>
    <property type="match status" value="1"/>
</dbReference>
<proteinExistence type="predicted"/>
<dbReference type="PANTHER" id="PTHR30146">
    <property type="entry name" value="LACI-RELATED TRANSCRIPTIONAL REPRESSOR"/>
    <property type="match status" value="1"/>
</dbReference>
<dbReference type="InterPro" id="IPR000843">
    <property type="entry name" value="HTH_LacI"/>
</dbReference>
<dbReference type="CDD" id="cd01575">
    <property type="entry name" value="PBP1_GntR"/>
    <property type="match status" value="1"/>
</dbReference>
<organism evidence="2 3">
    <name type="scientific">Colwellia maritima</name>
    <dbReference type="NCBI Taxonomy" id="2912588"/>
    <lineage>
        <taxon>Bacteria</taxon>
        <taxon>Pseudomonadati</taxon>
        <taxon>Pseudomonadota</taxon>
        <taxon>Gammaproteobacteria</taxon>
        <taxon>Alteromonadales</taxon>
        <taxon>Colwelliaceae</taxon>
        <taxon>Colwellia</taxon>
    </lineage>
</organism>
<dbReference type="CDD" id="cd01392">
    <property type="entry name" value="HTH_LacI"/>
    <property type="match status" value="1"/>
</dbReference>
<dbReference type="InterPro" id="IPR001761">
    <property type="entry name" value="Peripla_BP/Lac1_sug-bd_dom"/>
</dbReference>
<reference evidence="2" key="1">
    <citation type="submission" date="2022-01" db="EMBL/GenBank/DDBJ databases">
        <title>Colwellia maritima, isolated from seawater.</title>
        <authorList>
            <person name="Kristyanto S."/>
            <person name="Jung J."/>
            <person name="Jeon C.O."/>
        </authorList>
    </citation>
    <scope>NUCLEOTIDE SEQUENCE</scope>
    <source>
        <strain evidence="2">MSW7</strain>
    </source>
</reference>
<evidence type="ECO:0000259" key="1">
    <source>
        <dbReference type="PROSITE" id="PS50932"/>
    </source>
</evidence>
<accession>A0ABS9X4V8</accession>
<dbReference type="EMBL" id="JAKKSL010000004">
    <property type="protein sequence ID" value="MCI2285278.1"/>
    <property type="molecule type" value="Genomic_DNA"/>
</dbReference>
<evidence type="ECO:0000313" key="3">
    <source>
        <dbReference type="Proteomes" id="UP001139646"/>
    </source>
</evidence>
<dbReference type="Proteomes" id="UP001139646">
    <property type="component" value="Unassembled WGS sequence"/>
</dbReference>
<name>A0ABS9X4V8_9GAMM</name>